<proteinExistence type="predicted"/>
<sequence length="73" mass="8373">MRRLSTTDALGMFICRKNKNPEKTDACAKAHPISVLARSANLFDILRNSISVYILFDLGDHRITLRNLLQREE</sequence>
<gene>
    <name evidence="1" type="ORF">BECKLFY1418B_GA0070995_104512</name>
    <name evidence="2" type="ORF">BECKLFY1418C_GA0070996_103325</name>
</gene>
<reference evidence="2" key="1">
    <citation type="submission" date="2019-02" db="EMBL/GenBank/DDBJ databases">
        <authorList>
            <person name="Gruber-Vodicka R. H."/>
            <person name="Seah K. B. B."/>
        </authorList>
    </citation>
    <scope>NUCLEOTIDE SEQUENCE</scope>
    <source>
        <strain evidence="2">BECK_BY7</strain>
        <strain evidence="1">BECK_M7</strain>
    </source>
</reference>
<dbReference type="AlphaFoldDB" id="A0A450WKP1"/>
<evidence type="ECO:0000313" key="2">
    <source>
        <dbReference type="EMBL" id="VFK17602.1"/>
    </source>
</evidence>
<dbReference type="EMBL" id="CAADFN010000033">
    <property type="protein sequence ID" value="VFK17602.1"/>
    <property type="molecule type" value="Genomic_DNA"/>
</dbReference>
<name>A0A450WKP1_9GAMM</name>
<protein>
    <submittedName>
        <fullName evidence="2">Uncharacterized protein</fullName>
    </submittedName>
</protein>
<evidence type="ECO:0000313" key="1">
    <source>
        <dbReference type="EMBL" id="VFJ93383.1"/>
    </source>
</evidence>
<organism evidence="2">
    <name type="scientific">Candidatus Kentrum sp. LFY</name>
    <dbReference type="NCBI Taxonomy" id="2126342"/>
    <lineage>
        <taxon>Bacteria</taxon>
        <taxon>Pseudomonadati</taxon>
        <taxon>Pseudomonadota</taxon>
        <taxon>Gammaproteobacteria</taxon>
        <taxon>Candidatus Kentrum</taxon>
    </lineage>
</organism>
<dbReference type="EMBL" id="CAADFF010000045">
    <property type="protein sequence ID" value="VFJ93383.1"/>
    <property type="molecule type" value="Genomic_DNA"/>
</dbReference>
<accession>A0A450WKP1</accession>